<proteinExistence type="predicted"/>
<protein>
    <submittedName>
        <fullName evidence="2">Uncharacterized protein</fullName>
    </submittedName>
</protein>
<keyword evidence="1" id="KW-0812">Transmembrane</keyword>
<keyword evidence="1" id="KW-1133">Transmembrane helix</keyword>
<comment type="caution">
    <text evidence="2">The sequence shown here is derived from an EMBL/GenBank/DDBJ whole genome shotgun (WGS) entry which is preliminary data.</text>
</comment>
<evidence type="ECO:0000313" key="2">
    <source>
        <dbReference type="EMBL" id="RBP02499.1"/>
    </source>
</evidence>
<reference evidence="2 3" key="1">
    <citation type="submission" date="2018-06" db="EMBL/GenBank/DDBJ databases">
        <title>Freshwater and sediment microbial communities from various areas in North America, analyzing microbe dynamics in response to fracking.</title>
        <authorList>
            <person name="Lamendella R."/>
        </authorList>
    </citation>
    <scope>NUCLEOTIDE SEQUENCE [LARGE SCALE GENOMIC DNA]</scope>
    <source>
        <strain evidence="2 3">97B</strain>
    </source>
</reference>
<dbReference type="Proteomes" id="UP000252118">
    <property type="component" value="Unassembled WGS sequence"/>
</dbReference>
<keyword evidence="1" id="KW-0472">Membrane</keyword>
<accession>A0A366ELZ2</accession>
<feature type="transmembrane region" description="Helical" evidence="1">
    <location>
        <begin position="85"/>
        <end position="109"/>
    </location>
</feature>
<name>A0A366ELZ2_9BACI</name>
<dbReference type="RefSeq" id="WP_113970566.1">
    <property type="nucleotide sequence ID" value="NZ_QNRJ01000014.1"/>
</dbReference>
<evidence type="ECO:0000313" key="3">
    <source>
        <dbReference type="Proteomes" id="UP000252118"/>
    </source>
</evidence>
<feature type="transmembrane region" description="Helical" evidence="1">
    <location>
        <begin position="12"/>
        <end position="33"/>
    </location>
</feature>
<dbReference type="EMBL" id="QNRJ01000014">
    <property type="protein sequence ID" value="RBP02499.1"/>
    <property type="molecule type" value="Genomic_DNA"/>
</dbReference>
<dbReference type="AlphaFoldDB" id="A0A366ELZ2"/>
<dbReference type="OrthoDB" id="2938264at2"/>
<evidence type="ECO:0000256" key="1">
    <source>
        <dbReference type="SAM" id="Phobius"/>
    </source>
</evidence>
<sequence length="114" mass="13263">MLLTLPTIIVFIKYLLIAILLTQLGYGFLILLLGKTMVDFYTISIYEKPNNSFQKATNFFQKSTIGFGYFIYTKVSKFNWIVSKFLLLVCLIIQAILSILIYELIFGLLKWLFL</sequence>
<gene>
    <name evidence="2" type="ORF">DET59_11462</name>
</gene>
<organism evidence="2 3">
    <name type="scientific">Rossellomorea aquimaris</name>
    <dbReference type="NCBI Taxonomy" id="189382"/>
    <lineage>
        <taxon>Bacteria</taxon>
        <taxon>Bacillati</taxon>
        <taxon>Bacillota</taxon>
        <taxon>Bacilli</taxon>
        <taxon>Bacillales</taxon>
        <taxon>Bacillaceae</taxon>
        <taxon>Rossellomorea</taxon>
    </lineage>
</organism>